<evidence type="ECO:0000256" key="4">
    <source>
        <dbReference type="ARBA" id="ARBA00023163"/>
    </source>
</evidence>
<dbReference type="KEGG" id="yrh:AABB31_17385"/>
<accession>A0AAN0NK05</accession>
<evidence type="ECO:0000313" key="7">
    <source>
        <dbReference type="Proteomes" id="UP001470809"/>
    </source>
</evidence>
<evidence type="ECO:0000313" key="6">
    <source>
        <dbReference type="EMBL" id="WZU66762.1"/>
    </source>
</evidence>
<evidence type="ECO:0000256" key="1">
    <source>
        <dbReference type="ARBA" id="ARBA00009437"/>
    </source>
</evidence>
<gene>
    <name evidence="6" type="ORF">AABB31_17385</name>
</gene>
<dbReference type="Pfam" id="PF03466">
    <property type="entry name" value="LysR_substrate"/>
    <property type="match status" value="1"/>
</dbReference>
<comment type="similarity">
    <text evidence="1">Belongs to the LysR transcriptional regulatory family.</text>
</comment>
<dbReference type="FunFam" id="1.10.10.10:FF:000001">
    <property type="entry name" value="LysR family transcriptional regulator"/>
    <property type="match status" value="1"/>
</dbReference>
<sequence>MRTLTSFLFWLARSIKQNLPAEGTHMLANGNSTMGQIEDLRLFVKVVDSGGIARAAEEMNIAKSAVSRRLAQLEDRYSVRLIDRQPRVWEVTSAGQELYQRASHMVAEIDELDADFLQVGHTLKGPLSITIAREFGLAYLKPTLFKFAQDHPNIDLTIDFDDRTVDLDSENYDLAVRVTATELQGLHCHRLGTTQHGLFASQEYAESHPLPKSIEELTGHPLLHYGAERRATWAFENDGKRRTVKFRPALRSNYGTFLLDASLNDDGIIRLPLFVVDSEVQKGNLVPVLPHLKHADYGIYVVHSSKRRINKRMRAMIDALSESCVSLNG</sequence>
<dbReference type="AlphaFoldDB" id="A0AAN0NK05"/>
<evidence type="ECO:0000259" key="5">
    <source>
        <dbReference type="PROSITE" id="PS50931"/>
    </source>
</evidence>
<dbReference type="InterPro" id="IPR036390">
    <property type="entry name" value="WH_DNA-bd_sf"/>
</dbReference>
<dbReference type="PANTHER" id="PTHR30537">
    <property type="entry name" value="HTH-TYPE TRANSCRIPTIONAL REGULATOR"/>
    <property type="match status" value="1"/>
</dbReference>
<protein>
    <submittedName>
        <fullName evidence="6">LysR family transcriptional regulator</fullName>
    </submittedName>
</protein>
<dbReference type="InterPro" id="IPR000847">
    <property type="entry name" value="LysR_HTH_N"/>
</dbReference>
<keyword evidence="3" id="KW-0238">DNA-binding</keyword>
<dbReference type="GO" id="GO:0003700">
    <property type="term" value="F:DNA-binding transcription factor activity"/>
    <property type="evidence" value="ECO:0007669"/>
    <property type="project" value="InterPro"/>
</dbReference>
<dbReference type="InterPro" id="IPR058163">
    <property type="entry name" value="LysR-type_TF_proteobact-type"/>
</dbReference>
<reference evidence="6" key="1">
    <citation type="submission" date="2024-08" db="EMBL/GenBank/DDBJ databases">
        <title>Phylogenomic analyses of a clade within the roseobacter group suggest taxonomic reassignments of species of the genera Aestuariivita, Citreicella, Loktanella, Nautella, Pelagibaca, Ruegeria, Thalassobius, Thiobacimonas and Tropicibacter, and the proposal o.</title>
        <authorList>
            <person name="Jeon C.O."/>
        </authorList>
    </citation>
    <scope>NUCLEOTIDE SEQUENCE</scope>
    <source>
        <strain evidence="6">SS1-5</strain>
    </source>
</reference>
<dbReference type="CDD" id="cd08422">
    <property type="entry name" value="PBP2_CrgA_like"/>
    <property type="match status" value="1"/>
</dbReference>
<keyword evidence="4" id="KW-0804">Transcription</keyword>
<dbReference type="InterPro" id="IPR036388">
    <property type="entry name" value="WH-like_DNA-bd_sf"/>
</dbReference>
<dbReference type="EMBL" id="CP151767">
    <property type="protein sequence ID" value="WZU66762.1"/>
    <property type="molecule type" value="Genomic_DNA"/>
</dbReference>
<keyword evidence="2" id="KW-0805">Transcription regulation</keyword>
<dbReference type="SUPFAM" id="SSF53850">
    <property type="entry name" value="Periplasmic binding protein-like II"/>
    <property type="match status" value="1"/>
</dbReference>
<dbReference type="InterPro" id="IPR005119">
    <property type="entry name" value="LysR_subst-bd"/>
</dbReference>
<dbReference type="Gene3D" id="1.10.10.10">
    <property type="entry name" value="Winged helix-like DNA-binding domain superfamily/Winged helix DNA-binding domain"/>
    <property type="match status" value="1"/>
</dbReference>
<feature type="domain" description="HTH lysR-type" evidence="5">
    <location>
        <begin position="37"/>
        <end position="92"/>
    </location>
</feature>
<dbReference type="GO" id="GO:0006351">
    <property type="term" value="P:DNA-templated transcription"/>
    <property type="evidence" value="ECO:0007669"/>
    <property type="project" value="TreeGrafter"/>
</dbReference>
<evidence type="ECO:0000256" key="3">
    <source>
        <dbReference type="ARBA" id="ARBA00023125"/>
    </source>
</evidence>
<keyword evidence="7" id="KW-1185">Reference proteome</keyword>
<proteinExistence type="inferred from homology"/>
<dbReference type="Pfam" id="PF00126">
    <property type="entry name" value="HTH_1"/>
    <property type="match status" value="1"/>
</dbReference>
<organism evidence="6 7">
    <name type="scientific">Yoonia rhodophyticola</name>
    <dbReference type="NCBI Taxonomy" id="3137370"/>
    <lineage>
        <taxon>Bacteria</taxon>
        <taxon>Pseudomonadati</taxon>
        <taxon>Pseudomonadota</taxon>
        <taxon>Alphaproteobacteria</taxon>
        <taxon>Rhodobacterales</taxon>
        <taxon>Paracoccaceae</taxon>
        <taxon>Yoonia</taxon>
    </lineage>
</organism>
<dbReference type="GO" id="GO:0043565">
    <property type="term" value="F:sequence-specific DNA binding"/>
    <property type="evidence" value="ECO:0007669"/>
    <property type="project" value="TreeGrafter"/>
</dbReference>
<evidence type="ECO:0000256" key="2">
    <source>
        <dbReference type="ARBA" id="ARBA00023015"/>
    </source>
</evidence>
<name>A0AAN0NK05_9RHOB</name>
<dbReference type="RefSeq" id="WP_342076084.1">
    <property type="nucleotide sequence ID" value="NZ_CP151767.2"/>
</dbReference>
<dbReference type="SUPFAM" id="SSF46785">
    <property type="entry name" value="Winged helix' DNA-binding domain"/>
    <property type="match status" value="1"/>
</dbReference>
<dbReference type="Proteomes" id="UP001470809">
    <property type="component" value="Chromosome"/>
</dbReference>
<dbReference type="Gene3D" id="3.40.190.290">
    <property type="match status" value="1"/>
</dbReference>
<dbReference type="PROSITE" id="PS50931">
    <property type="entry name" value="HTH_LYSR"/>
    <property type="match status" value="1"/>
</dbReference>
<dbReference type="PANTHER" id="PTHR30537:SF5">
    <property type="entry name" value="HTH-TYPE TRANSCRIPTIONAL ACTIVATOR TTDR-RELATED"/>
    <property type="match status" value="1"/>
</dbReference>